<dbReference type="RefSeq" id="WP_066541112.1">
    <property type="nucleotide sequence ID" value="NZ_CAJTCQ010000003.1"/>
</dbReference>
<dbReference type="Pfam" id="PF01098">
    <property type="entry name" value="FTSW_RODA_SPOVE"/>
    <property type="match status" value="1"/>
</dbReference>
<feature type="transmembrane region" description="Helical" evidence="6">
    <location>
        <begin position="347"/>
        <end position="368"/>
    </location>
</feature>
<feature type="transmembrane region" description="Helical" evidence="6">
    <location>
        <begin position="75"/>
        <end position="93"/>
    </location>
</feature>
<keyword evidence="2 6" id="KW-0812">Transmembrane</keyword>
<evidence type="ECO:0000256" key="4">
    <source>
        <dbReference type="ARBA" id="ARBA00022989"/>
    </source>
</evidence>
<accession>A0A1Z2XRE4</accession>
<feature type="transmembrane region" description="Helical" evidence="6">
    <location>
        <begin position="284"/>
        <end position="305"/>
    </location>
</feature>
<gene>
    <name evidence="7" type="ORF">ADH66_10370</name>
    <name evidence="8" type="ORF">I5Q82_00690</name>
</gene>
<dbReference type="GO" id="GO:0005886">
    <property type="term" value="C:plasma membrane"/>
    <property type="evidence" value="ECO:0007669"/>
    <property type="project" value="TreeGrafter"/>
</dbReference>
<feature type="transmembrane region" description="Helical" evidence="6">
    <location>
        <begin position="51"/>
        <end position="69"/>
    </location>
</feature>
<dbReference type="GO" id="GO:0015648">
    <property type="term" value="F:lipid-linked peptidoglycan transporter activity"/>
    <property type="evidence" value="ECO:0007669"/>
    <property type="project" value="TreeGrafter"/>
</dbReference>
<dbReference type="KEGG" id="amur:ADH66_10370"/>
<protein>
    <submittedName>
        <fullName evidence="7">Cell division protein</fullName>
    </submittedName>
    <submittedName>
        <fullName evidence="8">FtsW/RodA/SpoVE family cell cycle protein</fullName>
    </submittedName>
</protein>
<feature type="transmembrane region" description="Helical" evidence="6">
    <location>
        <begin position="18"/>
        <end position="39"/>
    </location>
</feature>
<keyword evidence="5 6" id="KW-0472">Membrane</keyword>
<dbReference type="EMBL" id="CP021422">
    <property type="protein sequence ID" value="ASB41018.1"/>
    <property type="molecule type" value="Genomic_DNA"/>
</dbReference>
<dbReference type="InterPro" id="IPR001182">
    <property type="entry name" value="FtsW/RodA"/>
</dbReference>
<keyword evidence="9" id="KW-1185">Reference proteome</keyword>
<comment type="subcellular location">
    <subcellularLocation>
        <location evidence="1">Membrane</location>
        <topology evidence="1">Multi-pass membrane protein</topology>
    </subcellularLocation>
</comment>
<dbReference type="GO" id="GO:0008360">
    <property type="term" value="P:regulation of cell shape"/>
    <property type="evidence" value="ECO:0007669"/>
    <property type="project" value="UniProtKB-KW"/>
</dbReference>
<name>A0A1Z2XRE4_9FIRM</name>
<evidence type="ECO:0000313" key="8">
    <source>
        <dbReference type="EMBL" id="QQR30299.1"/>
    </source>
</evidence>
<dbReference type="GO" id="GO:0051301">
    <property type="term" value="P:cell division"/>
    <property type="evidence" value="ECO:0007669"/>
    <property type="project" value="UniProtKB-KW"/>
</dbReference>
<keyword evidence="7" id="KW-0131">Cell cycle</keyword>
<keyword evidence="4 6" id="KW-1133">Transmembrane helix</keyword>
<reference evidence="9" key="2">
    <citation type="submission" date="2017-05" db="EMBL/GenBank/DDBJ databases">
        <title>Improved OligoMM genomes.</title>
        <authorList>
            <person name="Garzetti D."/>
        </authorList>
    </citation>
    <scope>NUCLEOTIDE SEQUENCE [LARGE SCALE GENOMIC DNA]</scope>
    <source>
        <strain evidence="9">KB18</strain>
    </source>
</reference>
<feature type="transmembrane region" description="Helical" evidence="6">
    <location>
        <begin position="317"/>
        <end position="341"/>
    </location>
</feature>
<evidence type="ECO:0000256" key="3">
    <source>
        <dbReference type="ARBA" id="ARBA00022960"/>
    </source>
</evidence>
<reference evidence="7" key="1">
    <citation type="journal article" date="2017" name="Genome Announc.">
        <title>High-Quality Whole-Genome Sequences of the Oligo-Mouse-Microbiota Bacterial Community.</title>
        <authorList>
            <person name="Garzetti D."/>
            <person name="Brugiroux S."/>
            <person name="Bunk B."/>
            <person name="Pukall R."/>
            <person name="McCoy K.D."/>
            <person name="Macpherson A.J."/>
            <person name="Stecher B."/>
        </authorList>
    </citation>
    <scope>NUCLEOTIDE SEQUENCE</scope>
    <source>
        <strain evidence="7">KB18</strain>
    </source>
</reference>
<dbReference type="PANTHER" id="PTHR30474">
    <property type="entry name" value="CELL CYCLE PROTEIN"/>
    <property type="match status" value="1"/>
</dbReference>
<sequence length="402" mass="44205">MLNSIGKSILNYLKRADILLWLLLAAMCAYSLLLLHSVSQSASADYFRAQLFPIVLGAAGALIVSSIDYADIANFWYIIAGFSIFLMIYTYLFGERIMGSGGVDARAWISIGNRTFQSSELVKIAFMITFAKHLDIVKKKGAIGDFPQILLLCLHAGIAMALCELQGDTGATIGFFSMFLFMSLAAGVPLRYFAILAGLVVVALPIVWQYVLKDYQKNRFVAVFNLDTDPDIRMTDGFQQWQGRVSIGSGGLRGQGLGQGPRVRSNVVPFQHSDYIFSVAGEELGFIGCVAILGLLLLFMIKILHVASTSRDDLGRYICFGFFGIIALQSVWNIGMCLTILPAMGITLPFFSAGGSSSMCLYLGFGLVQSVHMRRKEIDGLHLRPSQPIRPSYKKTHEVKKL</sequence>
<proteinExistence type="predicted"/>
<reference evidence="8 10" key="3">
    <citation type="submission" date="2020-11" db="EMBL/GenBank/DDBJ databases">
        <title>Closed and high quality bacterial genomes of the OMM12 community.</title>
        <authorList>
            <person name="Marbouty M."/>
            <person name="Lamy-Besnier Q."/>
            <person name="Debarbieux L."/>
            <person name="Koszul R."/>
        </authorList>
    </citation>
    <scope>NUCLEOTIDE SEQUENCE [LARGE SCALE GENOMIC DNA]</scope>
    <source>
        <strain evidence="8 10">KB18</strain>
    </source>
</reference>
<keyword evidence="3" id="KW-0133">Cell shape</keyword>
<dbReference type="PANTHER" id="PTHR30474:SF1">
    <property type="entry name" value="PEPTIDOGLYCAN GLYCOSYLTRANSFERASE MRDB"/>
    <property type="match status" value="1"/>
</dbReference>
<evidence type="ECO:0000256" key="1">
    <source>
        <dbReference type="ARBA" id="ARBA00004141"/>
    </source>
</evidence>
<feature type="transmembrane region" description="Helical" evidence="6">
    <location>
        <begin position="192"/>
        <end position="211"/>
    </location>
</feature>
<dbReference type="Proteomes" id="UP000596035">
    <property type="component" value="Chromosome"/>
</dbReference>
<dbReference type="AlphaFoldDB" id="A0A1Z2XRE4"/>
<evidence type="ECO:0000313" key="9">
    <source>
        <dbReference type="Proteomes" id="UP000196710"/>
    </source>
</evidence>
<dbReference type="Proteomes" id="UP000196710">
    <property type="component" value="Chromosome"/>
</dbReference>
<feature type="transmembrane region" description="Helical" evidence="6">
    <location>
        <begin position="168"/>
        <end position="185"/>
    </location>
</feature>
<evidence type="ECO:0000256" key="5">
    <source>
        <dbReference type="ARBA" id="ARBA00023136"/>
    </source>
</evidence>
<keyword evidence="7" id="KW-0132">Cell division</keyword>
<evidence type="ECO:0000313" key="10">
    <source>
        <dbReference type="Proteomes" id="UP000596035"/>
    </source>
</evidence>
<dbReference type="GO" id="GO:0032153">
    <property type="term" value="C:cell division site"/>
    <property type="evidence" value="ECO:0007669"/>
    <property type="project" value="TreeGrafter"/>
</dbReference>
<organism evidence="8 10">
    <name type="scientific">Acutalibacter muris</name>
    <dbReference type="NCBI Taxonomy" id="1796620"/>
    <lineage>
        <taxon>Bacteria</taxon>
        <taxon>Bacillati</taxon>
        <taxon>Bacillota</taxon>
        <taxon>Clostridia</taxon>
        <taxon>Eubacteriales</taxon>
        <taxon>Acutalibacteraceae</taxon>
        <taxon>Acutalibacter</taxon>
    </lineage>
</organism>
<evidence type="ECO:0000256" key="6">
    <source>
        <dbReference type="SAM" id="Phobius"/>
    </source>
</evidence>
<dbReference type="EMBL" id="CP065321">
    <property type="protein sequence ID" value="QQR30299.1"/>
    <property type="molecule type" value="Genomic_DNA"/>
</dbReference>
<evidence type="ECO:0000256" key="2">
    <source>
        <dbReference type="ARBA" id="ARBA00022692"/>
    </source>
</evidence>
<evidence type="ECO:0000313" key="7">
    <source>
        <dbReference type="EMBL" id="ASB41018.1"/>
    </source>
</evidence>